<reference evidence="1" key="2">
    <citation type="journal article" date="2020" name="Nat. Commun.">
        <title>Large-scale genome sequencing of mycorrhizal fungi provides insights into the early evolution of symbiotic traits.</title>
        <authorList>
            <person name="Miyauchi S."/>
            <person name="Kiss E."/>
            <person name="Kuo A."/>
            <person name="Drula E."/>
            <person name="Kohler A."/>
            <person name="Sanchez-Garcia M."/>
            <person name="Morin E."/>
            <person name="Andreopoulos B."/>
            <person name="Barry K.W."/>
            <person name="Bonito G."/>
            <person name="Buee M."/>
            <person name="Carver A."/>
            <person name="Chen C."/>
            <person name="Cichocki N."/>
            <person name="Clum A."/>
            <person name="Culley D."/>
            <person name="Crous P.W."/>
            <person name="Fauchery L."/>
            <person name="Girlanda M."/>
            <person name="Hayes R.D."/>
            <person name="Keri Z."/>
            <person name="LaButti K."/>
            <person name="Lipzen A."/>
            <person name="Lombard V."/>
            <person name="Magnuson J."/>
            <person name="Maillard F."/>
            <person name="Murat C."/>
            <person name="Nolan M."/>
            <person name="Ohm R.A."/>
            <person name="Pangilinan J."/>
            <person name="Pereira M.F."/>
            <person name="Perotto S."/>
            <person name="Peter M."/>
            <person name="Pfister S."/>
            <person name="Riley R."/>
            <person name="Sitrit Y."/>
            <person name="Stielow J.B."/>
            <person name="Szollosi G."/>
            <person name="Zifcakova L."/>
            <person name="Stursova M."/>
            <person name="Spatafora J.W."/>
            <person name="Tedersoo L."/>
            <person name="Vaario L.M."/>
            <person name="Yamada A."/>
            <person name="Yan M."/>
            <person name="Wang P."/>
            <person name="Xu J."/>
            <person name="Bruns T."/>
            <person name="Baldrian P."/>
            <person name="Vilgalys R."/>
            <person name="Dunand C."/>
            <person name="Henrissat B."/>
            <person name="Grigoriev I.V."/>
            <person name="Hibbett D."/>
            <person name="Nagy L.G."/>
            <person name="Martin F.M."/>
        </authorList>
    </citation>
    <scope>NUCLEOTIDE SEQUENCE</scope>
    <source>
        <strain evidence="1">P2</strain>
    </source>
</reference>
<protein>
    <submittedName>
        <fullName evidence="1">Uncharacterized protein</fullName>
    </submittedName>
</protein>
<organism evidence="1 2">
    <name type="scientific">Thelephora ganbajun</name>
    <name type="common">Ganba fungus</name>
    <dbReference type="NCBI Taxonomy" id="370292"/>
    <lineage>
        <taxon>Eukaryota</taxon>
        <taxon>Fungi</taxon>
        <taxon>Dikarya</taxon>
        <taxon>Basidiomycota</taxon>
        <taxon>Agaricomycotina</taxon>
        <taxon>Agaricomycetes</taxon>
        <taxon>Thelephorales</taxon>
        <taxon>Thelephoraceae</taxon>
        <taxon>Thelephora</taxon>
    </lineage>
</organism>
<name>A0ACB6ZCF3_THEGA</name>
<accession>A0ACB6ZCF3</accession>
<dbReference type="EMBL" id="MU118038">
    <property type="protein sequence ID" value="KAF9647247.1"/>
    <property type="molecule type" value="Genomic_DNA"/>
</dbReference>
<evidence type="ECO:0000313" key="1">
    <source>
        <dbReference type="EMBL" id="KAF9647247.1"/>
    </source>
</evidence>
<proteinExistence type="predicted"/>
<dbReference type="Proteomes" id="UP000886501">
    <property type="component" value="Unassembled WGS sequence"/>
</dbReference>
<comment type="caution">
    <text evidence="1">The sequence shown here is derived from an EMBL/GenBank/DDBJ whole genome shotgun (WGS) entry which is preliminary data.</text>
</comment>
<evidence type="ECO:0000313" key="2">
    <source>
        <dbReference type="Proteomes" id="UP000886501"/>
    </source>
</evidence>
<keyword evidence="2" id="KW-1185">Reference proteome</keyword>
<reference evidence="1" key="1">
    <citation type="submission" date="2019-10" db="EMBL/GenBank/DDBJ databases">
        <authorList>
            <consortium name="DOE Joint Genome Institute"/>
            <person name="Kuo A."/>
            <person name="Miyauchi S."/>
            <person name="Kiss E."/>
            <person name="Drula E."/>
            <person name="Kohler A."/>
            <person name="Sanchez-Garcia M."/>
            <person name="Andreopoulos B."/>
            <person name="Barry K.W."/>
            <person name="Bonito G."/>
            <person name="Buee M."/>
            <person name="Carver A."/>
            <person name="Chen C."/>
            <person name="Cichocki N."/>
            <person name="Clum A."/>
            <person name="Culley D."/>
            <person name="Crous P.W."/>
            <person name="Fauchery L."/>
            <person name="Girlanda M."/>
            <person name="Hayes R."/>
            <person name="Keri Z."/>
            <person name="Labutti K."/>
            <person name="Lipzen A."/>
            <person name="Lombard V."/>
            <person name="Magnuson J."/>
            <person name="Maillard F."/>
            <person name="Morin E."/>
            <person name="Murat C."/>
            <person name="Nolan M."/>
            <person name="Ohm R."/>
            <person name="Pangilinan J."/>
            <person name="Pereira M."/>
            <person name="Perotto S."/>
            <person name="Peter M."/>
            <person name="Riley R."/>
            <person name="Sitrit Y."/>
            <person name="Stielow B."/>
            <person name="Szollosi G."/>
            <person name="Zifcakova L."/>
            <person name="Stursova M."/>
            <person name="Spatafora J.W."/>
            <person name="Tedersoo L."/>
            <person name="Vaario L.-M."/>
            <person name="Yamada A."/>
            <person name="Yan M."/>
            <person name="Wang P."/>
            <person name="Xu J."/>
            <person name="Bruns T."/>
            <person name="Baldrian P."/>
            <person name="Vilgalys R."/>
            <person name="Henrissat B."/>
            <person name="Grigoriev I.V."/>
            <person name="Hibbett D."/>
            <person name="Nagy L.G."/>
            <person name="Martin F.M."/>
        </authorList>
    </citation>
    <scope>NUCLEOTIDE SEQUENCE</scope>
    <source>
        <strain evidence="1">P2</strain>
    </source>
</reference>
<sequence>MSIASLRGPQEGYGDSEKECRLFTKASPENACYSTCSDIFITAQPLRPGSSSESLRAFARYTNRPQRFRLEFLFNKGKAGACLVPNRDRDTMSSITSINIWKTAFSWPFSFIELHAFADHACWTPLTTAHLRSLMSYASRRTTKRLRWSSESP</sequence>
<gene>
    <name evidence="1" type="ORF">BDM02DRAFT_2735922</name>
</gene>